<keyword evidence="2" id="KW-1185">Reference proteome</keyword>
<name>A0A8S4Q2E8_OWEFU</name>
<organism evidence="1 2">
    <name type="scientific">Owenia fusiformis</name>
    <name type="common">Polychaete worm</name>
    <dbReference type="NCBI Taxonomy" id="6347"/>
    <lineage>
        <taxon>Eukaryota</taxon>
        <taxon>Metazoa</taxon>
        <taxon>Spiralia</taxon>
        <taxon>Lophotrochozoa</taxon>
        <taxon>Annelida</taxon>
        <taxon>Polychaeta</taxon>
        <taxon>Sedentaria</taxon>
        <taxon>Canalipalpata</taxon>
        <taxon>Sabellida</taxon>
        <taxon>Oweniida</taxon>
        <taxon>Oweniidae</taxon>
        <taxon>Owenia</taxon>
    </lineage>
</organism>
<protein>
    <submittedName>
        <fullName evidence="1">Uncharacterized protein</fullName>
    </submittedName>
</protein>
<dbReference type="Proteomes" id="UP000749559">
    <property type="component" value="Unassembled WGS sequence"/>
</dbReference>
<accession>A0A8S4Q2E8</accession>
<dbReference type="EMBL" id="CAIIXF020000012">
    <property type="protein sequence ID" value="CAH1800887.1"/>
    <property type="molecule type" value="Genomic_DNA"/>
</dbReference>
<comment type="caution">
    <text evidence="1">The sequence shown here is derived from an EMBL/GenBank/DDBJ whole genome shotgun (WGS) entry which is preliminary data.</text>
</comment>
<dbReference type="AlphaFoldDB" id="A0A8S4Q2E8"/>
<sequence>MYVKKIRIIQAGTLFSLLLMTYTYYRSYKNSPDKRLKSEEFAVESMNTLHGKIRNEFRVPKQNTHNVIGLKNEELKKTRAKDFGTKNTTTITKYVVMTTTTPDPTIDGDISWSYAFYLPVTVQVYAKLNFKSIVVITGNYSTWVTNPALRVIHDNLRMDPNVKLIILETTHKLQALMAMTSRLLVAYFVPGLKPDDIIMTADADLWLFEQSGRDYVNYNSLSEILITNAFCCGTFDFDGIKIPHYAICHISMTMDRWKDVMKVDSYFNGVNNASEEKYEETIQVKGIDQIIHRINYDNFGAIVNSEITTANYIDERLISQKLYEYQKSSNVPLKKKELLTRRDRIDRSNWPQDSNFQVNDKIDAHLPRVSLSFDGLSKIVGLMKKIFKGKQLDYVLKYAMDVIALEEHHYELWPLWSYLNKIK</sequence>
<reference evidence="1" key="1">
    <citation type="submission" date="2022-03" db="EMBL/GenBank/DDBJ databases">
        <authorList>
            <person name="Martin C."/>
        </authorList>
    </citation>
    <scope>NUCLEOTIDE SEQUENCE</scope>
</reference>
<proteinExistence type="predicted"/>
<evidence type="ECO:0000313" key="1">
    <source>
        <dbReference type="EMBL" id="CAH1800887.1"/>
    </source>
</evidence>
<gene>
    <name evidence="1" type="ORF">OFUS_LOCUS24724</name>
</gene>
<evidence type="ECO:0000313" key="2">
    <source>
        <dbReference type="Proteomes" id="UP000749559"/>
    </source>
</evidence>